<dbReference type="AlphaFoldDB" id="A0A2S5VU24"/>
<dbReference type="SUPFAM" id="SSF82714">
    <property type="entry name" value="Multidrug efflux transporter AcrB TolC docking domain, DN and DC subdomains"/>
    <property type="match status" value="2"/>
</dbReference>
<dbReference type="EMBL" id="PSXY01000012">
    <property type="protein sequence ID" value="PPF67609.1"/>
    <property type="molecule type" value="Genomic_DNA"/>
</dbReference>
<comment type="caution">
    <text evidence="3">The sequence shown here is derived from an EMBL/GenBank/DDBJ whole genome shotgun (WGS) entry which is preliminary data.</text>
</comment>
<organism evidence="3 4">
    <name type="scientific">Clavibacter michiganensis</name>
    <dbReference type="NCBI Taxonomy" id="28447"/>
    <lineage>
        <taxon>Bacteria</taxon>
        <taxon>Bacillati</taxon>
        <taxon>Actinomycetota</taxon>
        <taxon>Actinomycetes</taxon>
        <taxon>Micrococcales</taxon>
        <taxon>Microbacteriaceae</taxon>
        <taxon>Clavibacter</taxon>
    </lineage>
</organism>
<feature type="transmembrane region" description="Helical" evidence="2">
    <location>
        <begin position="895"/>
        <end position="914"/>
    </location>
</feature>
<name>A0A2S5VU24_9MICO</name>
<feature type="transmembrane region" description="Helical" evidence="2">
    <location>
        <begin position="921"/>
        <end position="941"/>
    </location>
</feature>
<dbReference type="Proteomes" id="UP000239241">
    <property type="component" value="Unassembled WGS sequence"/>
</dbReference>
<dbReference type="PRINTS" id="PR00702">
    <property type="entry name" value="ACRIFLAVINRP"/>
</dbReference>
<dbReference type="InterPro" id="IPR027463">
    <property type="entry name" value="AcrB_DN_DC_subdom"/>
</dbReference>
<proteinExistence type="predicted"/>
<dbReference type="InterPro" id="IPR001036">
    <property type="entry name" value="Acrflvin-R"/>
</dbReference>
<dbReference type="GO" id="GO:0042910">
    <property type="term" value="F:xenobiotic transmembrane transporter activity"/>
    <property type="evidence" value="ECO:0007669"/>
    <property type="project" value="TreeGrafter"/>
</dbReference>
<dbReference type="Pfam" id="PF00873">
    <property type="entry name" value="ACR_tran"/>
    <property type="match status" value="2"/>
</dbReference>
<dbReference type="Gene3D" id="3.30.2090.10">
    <property type="entry name" value="Multidrug efflux transporter AcrB TolC docking domain, DN and DC subdomains"/>
    <property type="match status" value="2"/>
</dbReference>
<feature type="transmembrane region" description="Helical" evidence="2">
    <location>
        <begin position="337"/>
        <end position="355"/>
    </location>
</feature>
<keyword evidence="2" id="KW-0812">Transmembrane</keyword>
<dbReference type="PANTHER" id="PTHR32063:SF0">
    <property type="entry name" value="SWARMING MOTILITY PROTEIN SWRC"/>
    <property type="match status" value="1"/>
</dbReference>
<evidence type="ECO:0000313" key="3">
    <source>
        <dbReference type="EMBL" id="PPF67609.1"/>
    </source>
</evidence>
<gene>
    <name evidence="3" type="ORF">C5E16_08700</name>
</gene>
<feature type="region of interest" description="Disordered" evidence="1">
    <location>
        <begin position="526"/>
        <end position="551"/>
    </location>
</feature>
<feature type="transmembrane region" description="Helical" evidence="2">
    <location>
        <begin position="462"/>
        <end position="489"/>
    </location>
</feature>
<dbReference type="Gene3D" id="3.30.70.1440">
    <property type="entry name" value="Multidrug efflux transporter AcrB pore domain"/>
    <property type="match status" value="1"/>
</dbReference>
<feature type="transmembrane region" description="Helical" evidence="2">
    <location>
        <begin position="993"/>
        <end position="1014"/>
    </location>
</feature>
<feature type="transmembrane region" description="Helical" evidence="2">
    <location>
        <begin position="12"/>
        <end position="33"/>
    </location>
</feature>
<evidence type="ECO:0000313" key="4">
    <source>
        <dbReference type="Proteomes" id="UP000239241"/>
    </source>
</evidence>
<reference evidence="3 4" key="1">
    <citation type="submission" date="2018-02" db="EMBL/GenBank/DDBJ databases">
        <title>Bacteriophage NCPPB3778 and a type I-E CRISPR drive the evolution of the US Biological Select Agent, Rathayibacter toxicus.</title>
        <authorList>
            <person name="Davis E.W.II."/>
            <person name="Tabima J.F."/>
            <person name="Weisberg A.J."/>
            <person name="Lopes L.D."/>
            <person name="Wiseman M.S."/>
            <person name="Wiseman M.S."/>
            <person name="Pupko T."/>
            <person name="Belcher M.S."/>
            <person name="Sechler A.J."/>
            <person name="Tancos M.A."/>
            <person name="Schroeder B.K."/>
            <person name="Murray T.D."/>
            <person name="Luster D.G."/>
            <person name="Schneider W.L."/>
            <person name="Rogers E."/>
            <person name="Andreote F.D."/>
            <person name="Grunwald N.J."/>
            <person name="Putnam M.L."/>
            <person name="Chang J.H."/>
        </authorList>
    </citation>
    <scope>NUCLEOTIDE SEQUENCE [LARGE SCALE GENOMIC DNA]</scope>
    <source>
        <strain evidence="3 4">AY1B3</strain>
    </source>
</reference>
<feature type="transmembrane region" description="Helical" evidence="2">
    <location>
        <begin position="1026"/>
        <end position="1051"/>
    </location>
</feature>
<dbReference type="Gene3D" id="3.30.70.1320">
    <property type="entry name" value="Multidrug efflux transporter AcrB pore domain like"/>
    <property type="match status" value="1"/>
</dbReference>
<evidence type="ECO:0000256" key="2">
    <source>
        <dbReference type="SAM" id="Phobius"/>
    </source>
</evidence>
<dbReference type="PANTHER" id="PTHR32063">
    <property type="match status" value="1"/>
</dbReference>
<feature type="compositionally biased region" description="Basic and acidic residues" evidence="1">
    <location>
        <begin position="527"/>
        <end position="549"/>
    </location>
</feature>
<protein>
    <submittedName>
        <fullName evidence="3">Hydrogenase expression protein</fullName>
    </submittedName>
</protein>
<feature type="transmembrane region" description="Helical" evidence="2">
    <location>
        <begin position="947"/>
        <end position="972"/>
    </location>
</feature>
<evidence type="ECO:0000256" key="1">
    <source>
        <dbReference type="SAM" id="MobiDB-lite"/>
    </source>
</evidence>
<dbReference type="GO" id="GO:0005886">
    <property type="term" value="C:plasma membrane"/>
    <property type="evidence" value="ECO:0007669"/>
    <property type="project" value="TreeGrafter"/>
</dbReference>
<keyword evidence="2" id="KW-1133">Transmembrane helix</keyword>
<dbReference type="Gene3D" id="3.30.70.1430">
    <property type="entry name" value="Multidrug efflux transporter AcrB pore domain"/>
    <property type="match status" value="2"/>
</dbReference>
<feature type="transmembrane region" description="Helical" evidence="2">
    <location>
        <begin position="430"/>
        <end position="450"/>
    </location>
</feature>
<dbReference type="Gene3D" id="1.20.1640.10">
    <property type="entry name" value="Multidrug efflux transporter AcrB transmembrane domain"/>
    <property type="match status" value="2"/>
</dbReference>
<sequence>MHLLSVFSLRNRALIALITVVIGVFGGIALTTLKQELIPSVSFPQLAVVTAYPGASPAVVDTDVSTPIERAIQAVPGLESSTATSRTDSSVISASFTYGTDLATAEQKIDQAINRIRTTLPDGIDPVVIAGSIDDLPVIQIAVTSDLSPQELTAALERSTLADIRKLAGVRDASLLGTVGQRVVITPDPAEVQAAGLSNQAIRDALDANGSLLPAGAVTEDGTTLSVQSGTRLGSTEDLASLPLLGAAGGRQLTIGDVATVELGQDPTTGISRVDGEPSLTIAVTKTPAGNTVDVSQLVTGLLPQLAEDLGNGTRFTVVFDQAPFIEQSISSLTTEGLLGLVFAVLVILVFLLSIRSTIVTAISIPASVLITFIGMLASGYTLNIITLGALTIAVGRVVDDSIVVIENIKRHLSFTPDRLDAIRAAVREVAGAVTASTATTVAVFLPIALVGDITGELFRPFALTVTIALAASLFVSLTIVPVLAYWFLRPEGESRRARRKAAAAAAGGASEGAVRTGAHAAVAGPVDDRELADRPARGTHAAHDEGEGIGKPTRLQRGYLPILAWTLKHSAVTLVLAILVLGGTVALIPSMKTNFLGDSGQNTLTVSQELPSDTSLEAQDTAATQVEQALIGVDGVETVQTSIGSDSTSLTSAFGGGGGITFSLTTDPDADQEAIQDRVRTAVDGLSGVGDVSLAAASGGFSSSDIDVEITANDSDDLKASADAILAAVQDIPSIEQATSNLSETQPYIAIDVDRAKAAEAGLSEQAVGGIVTASRLPAAVGQVVIDEETLSIYIQDPDAAQSLQGLRDFPIPTVRGPVPLSDLATVEVADGPASVTTTGGFRSATVSATPGSDDVGFASSEVSQAVADVQLPAGAQASLGGVASQQSDAFGQLGLAVLAAILIVYIIMVATFRSLVQPLVLLVSVPFAATGAVLLQVVTGIPLGVASIIGLLMLVGIVVTNAIVLIDLVNQYRTRGMDLREAVLQGAGRRLRPILMTALATIFALLPLAIGLTGHGGFISQPLAIVVIGGLLSSTVLTLLVLPSLYSVVERGGLRLKARGERRRAERGLPTGAAAPVATSAGERAQG</sequence>
<feature type="region of interest" description="Disordered" evidence="1">
    <location>
        <begin position="1062"/>
        <end position="1089"/>
    </location>
</feature>
<keyword evidence="2" id="KW-0472">Membrane</keyword>
<dbReference type="SUPFAM" id="SSF82693">
    <property type="entry name" value="Multidrug efflux transporter AcrB pore domain, PN1, PN2, PC1 and PC2 subdomains"/>
    <property type="match status" value="3"/>
</dbReference>
<feature type="transmembrane region" description="Helical" evidence="2">
    <location>
        <begin position="572"/>
        <end position="592"/>
    </location>
</feature>
<dbReference type="SUPFAM" id="SSF82866">
    <property type="entry name" value="Multidrug efflux transporter AcrB transmembrane domain"/>
    <property type="match status" value="2"/>
</dbReference>
<accession>A0A2S5VU24</accession>